<accession>A0AAV9CN81</accession>
<keyword evidence="3" id="KW-1185">Reference proteome</keyword>
<protein>
    <submittedName>
        <fullName evidence="2">Uncharacterized protein</fullName>
    </submittedName>
</protein>
<reference evidence="2" key="1">
    <citation type="journal article" date="2023" name="Nat. Commun.">
        <title>Diploid and tetraploid genomes of Acorus and the evolution of monocots.</title>
        <authorList>
            <person name="Ma L."/>
            <person name="Liu K.W."/>
            <person name="Li Z."/>
            <person name="Hsiao Y.Y."/>
            <person name="Qi Y."/>
            <person name="Fu T."/>
            <person name="Tang G.D."/>
            <person name="Zhang D."/>
            <person name="Sun W.H."/>
            <person name="Liu D.K."/>
            <person name="Li Y."/>
            <person name="Chen G.Z."/>
            <person name="Liu X.D."/>
            <person name="Liao X.Y."/>
            <person name="Jiang Y.T."/>
            <person name="Yu X."/>
            <person name="Hao Y."/>
            <person name="Huang J."/>
            <person name="Zhao X.W."/>
            <person name="Ke S."/>
            <person name="Chen Y.Y."/>
            <person name="Wu W.L."/>
            <person name="Hsu J.L."/>
            <person name="Lin Y.F."/>
            <person name="Huang M.D."/>
            <person name="Li C.Y."/>
            <person name="Huang L."/>
            <person name="Wang Z.W."/>
            <person name="Zhao X."/>
            <person name="Zhong W.Y."/>
            <person name="Peng D.H."/>
            <person name="Ahmad S."/>
            <person name="Lan S."/>
            <person name="Zhang J.S."/>
            <person name="Tsai W.C."/>
            <person name="Van de Peer Y."/>
            <person name="Liu Z.J."/>
        </authorList>
    </citation>
    <scope>NUCLEOTIDE SEQUENCE</scope>
    <source>
        <strain evidence="2">CP</strain>
    </source>
</reference>
<dbReference type="Proteomes" id="UP001180020">
    <property type="component" value="Unassembled WGS sequence"/>
</dbReference>
<name>A0AAV9CN81_ACOCL</name>
<gene>
    <name evidence="2" type="ORF">QJS10_CPB18g01320</name>
</gene>
<comment type="caution">
    <text evidence="2">The sequence shown here is derived from an EMBL/GenBank/DDBJ whole genome shotgun (WGS) entry which is preliminary data.</text>
</comment>
<dbReference type="EMBL" id="JAUJYO010000018">
    <property type="protein sequence ID" value="KAK1290207.1"/>
    <property type="molecule type" value="Genomic_DNA"/>
</dbReference>
<organism evidence="2 3">
    <name type="scientific">Acorus calamus</name>
    <name type="common">Sweet flag</name>
    <dbReference type="NCBI Taxonomy" id="4465"/>
    <lineage>
        <taxon>Eukaryota</taxon>
        <taxon>Viridiplantae</taxon>
        <taxon>Streptophyta</taxon>
        <taxon>Embryophyta</taxon>
        <taxon>Tracheophyta</taxon>
        <taxon>Spermatophyta</taxon>
        <taxon>Magnoliopsida</taxon>
        <taxon>Liliopsida</taxon>
        <taxon>Acoraceae</taxon>
        <taxon>Acorus</taxon>
    </lineage>
</organism>
<evidence type="ECO:0000313" key="3">
    <source>
        <dbReference type="Proteomes" id="UP001180020"/>
    </source>
</evidence>
<dbReference type="AlphaFoldDB" id="A0AAV9CN81"/>
<proteinExistence type="predicted"/>
<evidence type="ECO:0000256" key="1">
    <source>
        <dbReference type="SAM" id="MobiDB-lite"/>
    </source>
</evidence>
<reference evidence="2" key="2">
    <citation type="submission" date="2023-06" db="EMBL/GenBank/DDBJ databases">
        <authorList>
            <person name="Ma L."/>
            <person name="Liu K.-W."/>
            <person name="Li Z."/>
            <person name="Hsiao Y.-Y."/>
            <person name="Qi Y."/>
            <person name="Fu T."/>
            <person name="Tang G."/>
            <person name="Zhang D."/>
            <person name="Sun W.-H."/>
            <person name="Liu D.-K."/>
            <person name="Li Y."/>
            <person name="Chen G.-Z."/>
            <person name="Liu X.-D."/>
            <person name="Liao X.-Y."/>
            <person name="Jiang Y.-T."/>
            <person name="Yu X."/>
            <person name="Hao Y."/>
            <person name="Huang J."/>
            <person name="Zhao X.-W."/>
            <person name="Ke S."/>
            <person name="Chen Y.-Y."/>
            <person name="Wu W.-L."/>
            <person name="Hsu J.-L."/>
            <person name="Lin Y.-F."/>
            <person name="Huang M.-D."/>
            <person name="Li C.-Y."/>
            <person name="Huang L."/>
            <person name="Wang Z.-W."/>
            <person name="Zhao X."/>
            <person name="Zhong W.-Y."/>
            <person name="Peng D.-H."/>
            <person name="Ahmad S."/>
            <person name="Lan S."/>
            <person name="Zhang J.-S."/>
            <person name="Tsai W.-C."/>
            <person name="Van De Peer Y."/>
            <person name="Liu Z.-J."/>
        </authorList>
    </citation>
    <scope>NUCLEOTIDE SEQUENCE</scope>
    <source>
        <strain evidence="2">CP</strain>
        <tissue evidence="2">Leaves</tissue>
    </source>
</reference>
<evidence type="ECO:0000313" key="2">
    <source>
        <dbReference type="EMBL" id="KAK1290207.1"/>
    </source>
</evidence>
<sequence>MEKLRGVEPKGEHRRVELEVEQRPPVEPEGEEKQASMKLRALLQSLISLSKSKSNPLSTHSTLSHLH</sequence>
<feature type="region of interest" description="Disordered" evidence="1">
    <location>
        <begin position="1"/>
        <end position="35"/>
    </location>
</feature>